<organism evidence="2 3">
    <name type="scientific">Ornithinimicrobium pratense</name>
    <dbReference type="NCBI Taxonomy" id="2593973"/>
    <lineage>
        <taxon>Bacteria</taxon>
        <taxon>Bacillati</taxon>
        <taxon>Actinomycetota</taxon>
        <taxon>Actinomycetes</taxon>
        <taxon>Micrococcales</taxon>
        <taxon>Ornithinimicrobiaceae</taxon>
        <taxon>Ornithinimicrobium</taxon>
    </lineage>
</organism>
<dbReference type="Proteomes" id="UP000326546">
    <property type="component" value="Chromosome"/>
</dbReference>
<dbReference type="RefSeq" id="WP_158062317.1">
    <property type="nucleotide sequence ID" value="NZ_CP044427.1"/>
</dbReference>
<dbReference type="KEGG" id="serw:FY030_14945"/>
<feature type="domain" description="Type VII secretion system protein EssD-like" evidence="1">
    <location>
        <begin position="504"/>
        <end position="637"/>
    </location>
</feature>
<evidence type="ECO:0000313" key="3">
    <source>
        <dbReference type="Proteomes" id="UP000326546"/>
    </source>
</evidence>
<dbReference type="CDD" id="cd20745">
    <property type="entry name" value="FIX_RhsA_AHH_HNH-like"/>
    <property type="match status" value="1"/>
</dbReference>
<proteinExistence type="predicted"/>
<dbReference type="OrthoDB" id="4981820at2"/>
<accession>A0A5J6V9J3</accession>
<evidence type="ECO:0000259" key="1">
    <source>
        <dbReference type="Pfam" id="PF13930"/>
    </source>
</evidence>
<protein>
    <recommendedName>
        <fullName evidence="1">Type VII secretion system protein EssD-like domain-containing protein</fullName>
    </recommendedName>
</protein>
<sequence>MGVCSIHIPGFTELVAGIEQVRQDLAGDRSAVSGRLQHVLLPTGSLTPVDTVLGWADGQIMGLHRRLAMALQIEASTPGQQLYAQFDESDLSTKSRAQVEADAQRVADFVNQGGGEIPQEILDLLQEGRNDPYFAQALAGRVDLEQLAGTVRNAGLRPDLAYSTDPVAEQERWQTDYEDLLDGLGQTLGLASRGTGDVAPPHGWDQRWIEAITAMENPGQASNLAAVVSRGTWSTDFTVGLVQAIYDLETGDRGMRGMWQQDAYPMGTYLGATLPDGTQAYDPLALVLQAAARNPEAGMRIFEESGTTTVTVGGEDHSVSAFMDYLISQRRWPVDDGQGAGEMILAAATPFEGGSVYSAQVADDAYWTSEAFKEEVASRRDDAPWWSSAGHIVLDVLGMVPGIGELADGVNAIWYFAEGNVIDGSLSMVALVPLGGQAATAGKWGRRVLNADEAAAVLRNLDNVPLNQLDDSVQLLARGDNIGPGVFRFDSMADFNAAANRAHPNVRYEYNNMFWRTDEAGRTAEVGGQLSLSPAGRDARLQGDIGRGPDARDSDVGFHLIADSLGGPTNRLNVLPGNGRPIDDGLANLNQGAYSRMENVLRSALQGGSEVSFHLRTVYPSGLTTRPDRFVVEAWIDGRPRQWVFDNK</sequence>
<dbReference type="Pfam" id="PF13930">
    <property type="entry name" value="Endonuclea_NS_2"/>
    <property type="match status" value="1"/>
</dbReference>
<gene>
    <name evidence="2" type="ORF">FY030_14945</name>
</gene>
<name>A0A5J6V9J3_9MICO</name>
<dbReference type="EMBL" id="CP044427">
    <property type="protein sequence ID" value="QFG69823.1"/>
    <property type="molecule type" value="Genomic_DNA"/>
</dbReference>
<evidence type="ECO:0000313" key="2">
    <source>
        <dbReference type="EMBL" id="QFG69823.1"/>
    </source>
</evidence>
<dbReference type="InterPro" id="IPR044927">
    <property type="entry name" value="Endonuclea_NS_2"/>
</dbReference>
<keyword evidence="3" id="KW-1185">Reference proteome</keyword>
<reference evidence="2 3" key="1">
    <citation type="submission" date="2019-09" db="EMBL/GenBank/DDBJ databases">
        <title>Serinicoccus pratensis sp. nov., isolated from meadow soil.</title>
        <authorList>
            <person name="Zhang W."/>
        </authorList>
    </citation>
    <scope>NUCLEOTIDE SEQUENCE [LARGE SCALE GENOMIC DNA]</scope>
    <source>
        <strain evidence="2 3">W204</strain>
    </source>
</reference>
<dbReference type="AlphaFoldDB" id="A0A5J6V9J3"/>